<dbReference type="EMBL" id="JAXOFX010000030">
    <property type="protein sequence ID" value="MDZ5474614.1"/>
    <property type="molecule type" value="Genomic_DNA"/>
</dbReference>
<dbReference type="Pfam" id="PF17479">
    <property type="entry name" value="DUF3048_C"/>
    <property type="match status" value="1"/>
</dbReference>
<dbReference type="Proteomes" id="UP001290455">
    <property type="component" value="Unassembled WGS sequence"/>
</dbReference>
<feature type="domain" description="DUF3048" evidence="1">
    <location>
        <begin position="55"/>
        <end position="195"/>
    </location>
</feature>
<protein>
    <submittedName>
        <fullName evidence="3">DUF3048 domain-containing protein</fullName>
    </submittedName>
</protein>
<dbReference type="SUPFAM" id="SSF159774">
    <property type="entry name" value="YerB-like"/>
    <property type="match status" value="1"/>
</dbReference>
<feature type="domain" description="DUF3048" evidence="2">
    <location>
        <begin position="225"/>
        <end position="333"/>
    </location>
</feature>
<evidence type="ECO:0000313" key="4">
    <source>
        <dbReference type="Proteomes" id="UP001290455"/>
    </source>
</evidence>
<proteinExistence type="predicted"/>
<dbReference type="Pfam" id="PF11258">
    <property type="entry name" value="DUF3048"/>
    <property type="match status" value="1"/>
</dbReference>
<sequence length="349" mass="39521">MFKKWITISFAATLLLSGCSKEKVEVGEHKEKKVEEETVKEEVIEIAEDPFHYPLTGIGSEKEIEGRAFAVMINNFPQARPQSGIQKADVVYELLAEGNVTRFLAIFQSETGENIGPVRSARDYFIDLAKGYDALYIAHGYSPEAKKMLQNGTIDNLNGMQYDGSLFKRASFRKAPHNSYITFDNVQKGAKQVGYNMDEEPKTLTFLTDEEVEQLTGSEAKKAFVTYSSDQQFNVQYEYDETLKKYKRYSNGDLTADYDTKDPVLLDNVFVVETSHKIIDDKGRRNIDLTSGGKGYLLQRGKWNEVEWKSVDGRILPFKNNEEVGLVPGKTWINVIPTNPGLEKIVTFN</sequence>
<evidence type="ECO:0000313" key="3">
    <source>
        <dbReference type="EMBL" id="MDZ5474614.1"/>
    </source>
</evidence>
<accession>A0ABU5J5B6</accession>
<dbReference type="InterPro" id="IPR021416">
    <property type="entry name" value="DUF3048_N"/>
</dbReference>
<dbReference type="InterPro" id="IPR035328">
    <property type="entry name" value="DUF3048_C"/>
</dbReference>
<gene>
    <name evidence="3" type="ORF">SM124_23515</name>
</gene>
<dbReference type="RefSeq" id="WP_322448894.1">
    <property type="nucleotide sequence ID" value="NZ_JAXOFX010000030.1"/>
</dbReference>
<organism evidence="3 4">
    <name type="scientific">Robertmurraya mangrovi</name>
    <dbReference type="NCBI Taxonomy" id="3098077"/>
    <lineage>
        <taxon>Bacteria</taxon>
        <taxon>Bacillati</taxon>
        <taxon>Bacillota</taxon>
        <taxon>Bacilli</taxon>
        <taxon>Bacillales</taxon>
        <taxon>Bacillaceae</taxon>
        <taxon>Robertmurraya</taxon>
    </lineage>
</organism>
<evidence type="ECO:0000259" key="2">
    <source>
        <dbReference type="Pfam" id="PF17479"/>
    </source>
</evidence>
<dbReference type="PROSITE" id="PS51257">
    <property type="entry name" value="PROKAR_LIPOPROTEIN"/>
    <property type="match status" value="1"/>
</dbReference>
<keyword evidence="4" id="KW-1185">Reference proteome</keyword>
<reference evidence="3 4" key="1">
    <citation type="submission" date="2023-11" db="EMBL/GenBank/DDBJ databases">
        <title>Bacillus jintuensis, isolated from a mudflat on the Beibu Gulf coast.</title>
        <authorList>
            <person name="Li M."/>
        </authorList>
    </citation>
    <scope>NUCLEOTIDE SEQUENCE [LARGE SCALE GENOMIC DNA]</scope>
    <source>
        <strain evidence="3 4">31A1R</strain>
    </source>
</reference>
<evidence type="ECO:0000259" key="1">
    <source>
        <dbReference type="Pfam" id="PF11258"/>
    </source>
</evidence>
<name>A0ABU5J5B6_9BACI</name>
<dbReference type="InterPro" id="IPR023158">
    <property type="entry name" value="YerB-like_sf"/>
</dbReference>
<comment type="caution">
    <text evidence="3">The sequence shown here is derived from an EMBL/GenBank/DDBJ whole genome shotgun (WGS) entry which is preliminary data.</text>
</comment>
<dbReference type="Gene3D" id="3.50.90.10">
    <property type="entry name" value="YerB-like"/>
    <property type="match status" value="1"/>
</dbReference>